<organism evidence="4 5">
    <name type="scientific">Phyllostomus discolor</name>
    <name type="common">pale spear-nosed bat</name>
    <dbReference type="NCBI Taxonomy" id="89673"/>
    <lineage>
        <taxon>Eukaryota</taxon>
        <taxon>Metazoa</taxon>
        <taxon>Chordata</taxon>
        <taxon>Craniata</taxon>
        <taxon>Vertebrata</taxon>
        <taxon>Euteleostomi</taxon>
        <taxon>Mammalia</taxon>
        <taxon>Eutheria</taxon>
        <taxon>Laurasiatheria</taxon>
        <taxon>Chiroptera</taxon>
        <taxon>Yangochiroptera</taxon>
        <taxon>Phyllostomidae</taxon>
        <taxon>Phyllostominae</taxon>
        <taxon>Phyllostomus</taxon>
    </lineage>
</organism>
<dbReference type="GO" id="GO:0005634">
    <property type="term" value="C:nucleus"/>
    <property type="evidence" value="ECO:0007669"/>
    <property type="project" value="UniProtKB-SubCell"/>
</dbReference>
<proteinExistence type="predicted"/>
<feature type="compositionally biased region" description="Gly residues" evidence="3">
    <location>
        <begin position="20"/>
        <end position="30"/>
    </location>
</feature>
<protein>
    <submittedName>
        <fullName evidence="4">Nuclear factor of activated T cells 2 interacting protein</fullName>
    </submittedName>
</protein>
<comment type="subcellular location">
    <subcellularLocation>
        <location evidence="1">Nucleus</location>
    </subcellularLocation>
</comment>
<dbReference type="PANTHER" id="PTHR47187:SF1">
    <property type="entry name" value="NFATC2-INTERACTING PROTEIN"/>
    <property type="match status" value="1"/>
</dbReference>
<feature type="compositionally biased region" description="Low complexity" evidence="3">
    <location>
        <begin position="97"/>
        <end position="106"/>
    </location>
</feature>
<accession>A0A834B825</accession>
<feature type="region of interest" description="Disordered" evidence="3">
    <location>
        <begin position="152"/>
        <end position="218"/>
    </location>
</feature>
<evidence type="ECO:0000256" key="2">
    <source>
        <dbReference type="ARBA" id="ARBA00023242"/>
    </source>
</evidence>
<reference evidence="4 5" key="1">
    <citation type="journal article" date="2020" name="Nature">
        <title>Six reference-quality genomes reveal evolution of bat adaptations.</title>
        <authorList>
            <person name="Jebb D."/>
            <person name="Huang Z."/>
            <person name="Pippel M."/>
            <person name="Hughes G.M."/>
            <person name="Lavrichenko K."/>
            <person name="Devanna P."/>
            <person name="Winkler S."/>
            <person name="Jermiin L.S."/>
            <person name="Skirmuntt E.C."/>
            <person name="Katzourakis A."/>
            <person name="Burkitt-Gray L."/>
            <person name="Ray D.A."/>
            <person name="Sullivan K.A.M."/>
            <person name="Roscito J.G."/>
            <person name="Kirilenko B.M."/>
            <person name="Davalos L.M."/>
            <person name="Corthals A.P."/>
            <person name="Power M.L."/>
            <person name="Jones G."/>
            <person name="Ransome R.D."/>
            <person name="Dechmann D.K.N."/>
            <person name="Locatelli A.G."/>
            <person name="Puechmaille S.J."/>
            <person name="Fedrigo O."/>
            <person name="Jarvis E.D."/>
            <person name="Hiller M."/>
            <person name="Vernes S.C."/>
            <person name="Myers E.W."/>
            <person name="Teeling E.C."/>
        </authorList>
    </citation>
    <scope>NUCLEOTIDE SEQUENCE [LARGE SCALE GENOMIC DNA]</scope>
    <source>
        <strain evidence="4">Bat1K_MPI-CBG_1</strain>
    </source>
</reference>
<name>A0A834B825_9CHIR</name>
<feature type="region of interest" description="Disordered" evidence="3">
    <location>
        <begin position="1"/>
        <end position="109"/>
    </location>
</feature>
<dbReference type="EMBL" id="JABVXQ010000002">
    <property type="protein sequence ID" value="KAF6125979.1"/>
    <property type="molecule type" value="Genomic_DNA"/>
</dbReference>
<dbReference type="AlphaFoldDB" id="A0A834B825"/>
<comment type="caution">
    <text evidence="4">The sequence shown here is derived from an EMBL/GenBank/DDBJ whole genome shotgun (WGS) entry which is preliminary data.</text>
</comment>
<dbReference type="InterPro" id="IPR052324">
    <property type="entry name" value="NFATC2-Int_DNA_Repair"/>
</dbReference>
<evidence type="ECO:0000313" key="4">
    <source>
        <dbReference type="EMBL" id="KAF6125979.1"/>
    </source>
</evidence>
<dbReference type="GO" id="GO:0045944">
    <property type="term" value="P:positive regulation of transcription by RNA polymerase II"/>
    <property type="evidence" value="ECO:0007669"/>
    <property type="project" value="TreeGrafter"/>
</dbReference>
<feature type="compositionally biased region" description="Basic residues" evidence="3">
    <location>
        <begin position="208"/>
        <end position="218"/>
    </location>
</feature>
<feature type="compositionally biased region" description="Low complexity" evidence="3">
    <location>
        <begin position="41"/>
        <end position="51"/>
    </location>
</feature>
<gene>
    <name evidence="4" type="ORF">HJG60_013771</name>
</gene>
<evidence type="ECO:0000256" key="3">
    <source>
        <dbReference type="SAM" id="MobiDB-lite"/>
    </source>
</evidence>
<evidence type="ECO:0000313" key="5">
    <source>
        <dbReference type="Proteomes" id="UP000664940"/>
    </source>
</evidence>
<evidence type="ECO:0000256" key="1">
    <source>
        <dbReference type="ARBA" id="ARBA00004123"/>
    </source>
</evidence>
<sequence length="400" mass="44216">MAEPVRKRGRWARGSCVGRGTRGTRGGRGLRPGAQRSPARSSVDSVLVDLVSDSDEEIQEVSTTHGAADPVEVPLPESPGPAALRDDSDSDSEGADARPAGAPPALVRRRRRLLLDPGEAPVVPVYSGKVKSSLHLIPDHLSLLKLCLPGTEEEEDMADSSSPHAEDPPVPESPWKKKLRSKAEEGNKKKKVSPAQDTSPLPPSPPRTKSRKHTRALRKLREVNRRLQDLRSCLSPKQRQGQDQLSQDDEVVLLEGPVLPRSPRLFPLKIRCRADLVRLPVRMTVWCWQVLQRLQRHPTCCSCGCRGKRNTRCWKSRCPGILLSRPSCPTMRRPWDSPATSSPSSLTGQSFQARSCRLTWTWNRGTSLRSGAETPLLIGRPSSTWGEWLSPFGSIRAGWN</sequence>
<keyword evidence="2" id="KW-0539">Nucleus</keyword>
<dbReference type="PANTHER" id="PTHR47187">
    <property type="entry name" value="NFATC2-INTERACTING PROTEIN"/>
    <property type="match status" value="1"/>
</dbReference>
<dbReference type="Proteomes" id="UP000664940">
    <property type="component" value="Unassembled WGS sequence"/>
</dbReference>